<dbReference type="SMART" id="SM00564">
    <property type="entry name" value="PQQ"/>
    <property type="match status" value="2"/>
</dbReference>
<proteinExistence type="predicted"/>
<dbReference type="PANTHER" id="PTHR34512:SF30">
    <property type="entry name" value="OUTER MEMBRANE PROTEIN ASSEMBLY FACTOR BAMB"/>
    <property type="match status" value="1"/>
</dbReference>
<evidence type="ECO:0000259" key="1">
    <source>
        <dbReference type="Pfam" id="PF13360"/>
    </source>
</evidence>
<reference evidence="2" key="1">
    <citation type="submission" date="2018-05" db="EMBL/GenBank/DDBJ databases">
        <authorList>
            <person name="Lanie J.A."/>
            <person name="Ng W.-L."/>
            <person name="Kazmierczak K.M."/>
            <person name="Andrzejewski T.M."/>
            <person name="Davidsen T.M."/>
            <person name="Wayne K.J."/>
            <person name="Tettelin H."/>
            <person name="Glass J.I."/>
            <person name="Rusch D."/>
            <person name="Podicherti R."/>
            <person name="Tsui H.-C.T."/>
            <person name="Winkler M.E."/>
        </authorList>
    </citation>
    <scope>NUCLEOTIDE SEQUENCE</scope>
</reference>
<dbReference type="Pfam" id="PF13360">
    <property type="entry name" value="PQQ_2"/>
    <property type="match status" value="1"/>
</dbReference>
<dbReference type="EMBL" id="UINC01034144">
    <property type="protein sequence ID" value="SVB24531.1"/>
    <property type="molecule type" value="Genomic_DNA"/>
</dbReference>
<accession>A0A382CFT7</accession>
<organism evidence="2">
    <name type="scientific">marine metagenome</name>
    <dbReference type="NCBI Taxonomy" id="408172"/>
    <lineage>
        <taxon>unclassified sequences</taxon>
        <taxon>metagenomes</taxon>
        <taxon>ecological metagenomes</taxon>
    </lineage>
</organism>
<dbReference type="Gene3D" id="2.130.10.10">
    <property type="entry name" value="YVTN repeat-like/Quinoprotein amine dehydrogenase"/>
    <property type="match status" value="1"/>
</dbReference>
<dbReference type="InterPro" id="IPR002372">
    <property type="entry name" value="PQQ_rpt_dom"/>
</dbReference>
<dbReference type="PANTHER" id="PTHR34512">
    <property type="entry name" value="CELL SURFACE PROTEIN"/>
    <property type="match status" value="1"/>
</dbReference>
<feature type="domain" description="Pyrrolo-quinoline quinone repeat" evidence="1">
    <location>
        <begin position="68"/>
        <end position="147"/>
    </location>
</feature>
<dbReference type="InterPro" id="IPR018391">
    <property type="entry name" value="PQQ_b-propeller_rpt"/>
</dbReference>
<protein>
    <recommendedName>
        <fullName evidence="1">Pyrrolo-quinoline quinone repeat domain-containing protein</fullName>
    </recommendedName>
</protein>
<dbReference type="AlphaFoldDB" id="A0A382CFT7"/>
<evidence type="ECO:0000313" key="2">
    <source>
        <dbReference type="EMBL" id="SVB24531.1"/>
    </source>
</evidence>
<feature type="non-terminal residue" evidence="2">
    <location>
        <position position="154"/>
    </location>
</feature>
<dbReference type="InterPro" id="IPR011047">
    <property type="entry name" value="Quinoprotein_ADH-like_sf"/>
</dbReference>
<sequence>MVSRMRAFSIFLLRLTLCADANDWPQWRFGPGRGAVSPHALPEELHLQWTRQLPKAVPAWPASQTKLQFDLAPEPVAANGKLFVPSSANDTLTAYDTKTGKRLWRFFAEAPIRFAPVATKGRVWFGSDDGHLYCLNAADGSLRWKFNGGPAKRW</sequence>
<dbReference type="SUPFAM" id="SSF50998">
    <property type="entry name" value="Quinoprotein alcohol dehydrogenase-like"/>
    <property type="match status" value="1"/>
</dbReference>
<gene>
    <name evidence="2" type="ORF">METZ01_LOCUS177385</name>
</gene>
<name>A0A382CFT7_9ZZZZ</name>
<dbReference type="InterPro" id="IPR015943">
    <property type="entry name" value="WD40/YVTN_repeat-like_dom_sf"/>
</dbReference>